<name>A0A0J9XAJ2_GEOCN</name>
<evidence type="ECO:0000313" key="1">
    <source>
        <dbReference type="EMBL" id="CDO54196.1"/>
    </source>
</evidence>
<comment type="caution">
    <text evidence="1">The sequence shown here is derived from an EMBL/GenBank/DDBJ whole genome shotgun (WGS) entry which is preliminary data.</text>
</comment>
<evidence type="ECO:0000313" key="2">
    <source>
        <dbReference type="Proteomes" id="UP000242525"/>
    </source>
</evidence>
<keyword evidence="2" id="KW-1185">Reference proteome</keyword>
<sequence length="652" mass="74732">MSQIDKSNSVDALANQLRRIQVIALEKPNLTNLPSEVLNVILWYLITDTSHGADPNLLPHKFQSLEHNRRSYYHRIYPVNFEPLMCVNKFFFEFIKKRVFKTVSSQKLEFITHDSLEINEEPFVFNQNQTEKLFGIVPIYYMMYPLNSRVLPHVQTLYLQNYNFKWNVLVGSNWLDGVMETPITNLSKLVVNMKIFENIFVTQIEGEPSSYSLSIEEAGDLFAKVEKLKFENMPWFLVEQLTHQRSKKWTTDLARYKIQFLFNSLARLVAFQDQPVDCQIYSDKSDLFQLAQILWAFENKSVLDNISFLQVKLAANTASIPNPLLRLLQNMKKLESLMIVVVVEQTQNNFTENAVASLMNTIRPLSCLEKLTYVGPRLSLVPILPNSVKYLIVSGDLLFPASMPSFDELLGNVVQLDLSFAANQSQEYIGHPRLVKLKNIKSFTARGMVAENMAFIKMFVDVNKSITTLSITLLYKSSAELQTLLPEMGHIKCFNINFTGLLETVSSNPGDSSMFNLDRLLESIFAHLTSLRVLLFNTLPFSISLHSLVKYLIHQYIYSTKHLDRIYIFGTGQIETFGDTRAIFFRESEPFHCDYLPENVNLSEFCKVESLAPNTSNYGGSFYNYGCLRLCLDVFTMKKLFVSRLQGPAAGA</sequence>
<organism evidence="1 2">
    <name type="scientific">Geotrichum candidum</name>
    <name type="common">Oospora lactis</name>
    <name type="synonym">Dipodascus geotrichum</name>
    <dbReference type="NCBI Taxonomy" id="1173061"/>
    <lineage>
        <taxon>Eukaryota</taxon>
        <taxon>Fungi</taxon>
        <taxon>Dikarya</taxon>
        <taxon>Ascomycota</taxon>
        <taxon>Saccharomycotina</taxon>
        <taxon>Dipodascomycetes</taxon>
        <taxon>Dipodascales</taxon>
        <taxon>Dipodascaceae</taxon>
        <taxon>Geotrichum</taxon>
    </lineage>
</organism>
<reference evidence="1" key="1">
    <citation type="submission" date="2014-03" db="EMBL/GenBank/DDBJ databases">
        <authorList>
            <person name="Casaregola S."/>
        </authorList>
    </citation>
    <scope>NUCLEOTIDE SEQUENCE [LARGE SCALE GENOMIC DNA]</scope>
    <source>
        <strain evidence="1">CLIB 918</strain>
    </source>
</reference>
<dbReference type="EMBL" id="CCBN010000007">
    <property type="protein sequence ID" value="CDO54196.1"/>
    <property type="molecule type" value="Genomic_DNA"/>
</dbReference>
<dbReference type="Proteomes" id="UP000242525">
    <property type="component" value="Unassembled WGS sequence"/>
</dbReference>
<dbReference type="AlphaFoldDB" id="A0A0J9XAJ2"/>
<gene>
    <name evidence="1" type="ORF">BN980_GECA07s00681g</name>
</gene>
<accession>A0A0J9XAJ2</accession>
<protein>
    <submittedName>
        <fullName evidence="1">Uncharacterized protein</fullName>
    </submittedName>
</protein>
<proteinExistence type="predicted"/>